<dbReference type="Pfam" id="PF14791">
    <property type="entry name" value="DNA_pol_B_thumb"/>
    <property type="match status" value="1"/>
</dbReference>
<dbReference type="SUPFAM" id="SSF81301">
    <property type="entry name" value="Nucleotidyltransferase"/>
    <property type="match status" value="1"/>
</dbReference>
<evidence type="ECO:0000313" key="4">
    <source>
        <dbReference type="EMBL" id="KKN35648.1"/>
    </source>
</evidence>
<dbReference type="EMBL" id="LAZR01002023">
    <property type="protein sequence ID" value="KKN35648.1"/>
    <property type="molecule type" value="Genomic_DNA"/>
</dbReference>
<protein>
    <recommendedName>
        <fullName evidence="3">SWIM-type domain-containing protein</fullName>
    </recommendedName>
</protein>
<dbReference type="InterPro" id="IPR022312">
    <property type="entry name" value="DNA_pol_X"/>
</dbReference>
<dbReference type="PROSITE" id="PS50966">
    <property type="entry name" value="ZF_SWIM"/>
    <property type="match status" value="1"/>
</dbReference>
<dbReference type="PANTHER" id="PTHR11276:SF28">
    <property type="entry name" value="DNA POLYMERASE LAMBDA"/>
    <property type="match status" value="1"/>
</dbReference>
<evidence type="ECO:0000259" key="3">
    <source>
        <dbReference type="PROSITE" id="PS50966"/>
    </source>
</evidence>
<reference evidence="4" key="1">
    <citation type="journal article" date="2015" name="Nature">
        <title>Complex archaea that bridge the gap between prokaryotes and eukaryotes.</title>
        <authorList>
            <person name="Spang A."/>
            <person name="Saw J.H."/>
            <person name="Jorgensen S.L."/>
            <person name="Zaremba-Niedzwiedzka K."/>
            <person name="Martijn J."/>
            <person name="Lind A.E."/>
            <person name="van Eijk R."/>
            <person name="Schleper C."/>
            <person name="Guy L."/>
            <person name="Ettema T.J."/>
        </authorList>
    </citation>
    <scope>NUCLEOTIDE SEQUENCE</scope>
</reference>
<sequence length="200" mass="22328">MSKGDPIQLEAAEHISKKWLTQYREHCEPEARIHICGSIRRKEKMVRDIDILVIDAAMSGAFQRGAKFDGVELNLCFIAPVSEGAGLLFLTGSSHFNISLRAIAKRKGMKLNRYGLWRGDALIASKTETDIFKALGMDYVAPEGRRSPTGMGLEGIKIIGSQQTAYEVFINSVHGFNFCSCKGFQYRRNCRHLGDAQEQV</sequence>
<dbReference type="PANTHER" id="PTHR11276">
    <property type="entry name" value="DNA POLYMERASE TYPE-X FAMILY MEMBER"/>
    <property type="match status" value="1"/>
</dbReference>
<dbReference type="AlphaFoldDB" id="A0A0F9T2E9"/>
<feature type="domain" description="SWIM-type" evidence="3">
    <location>
        <begin position="166"/>
        <end position="193"/>
    </location>
</feature>
<keyword evidence="2" id="KW-0548">Nucleotidyltransferase</keyword>
<dbReference type="Gene3D" id="3.30.460.10">
    <property type="entry name" value="Beta Polymerase, domain 2"/>
    <property type="match status" value="1"/>
</dbReference>
<dbReference type="Pfam" id="PF04434">
    <property type="entry name" value="SWIM"/>
    <property type="match status" value="1"/>
</dbReference>
<dbReference type="GO" id="GO:0006281">
    <property type="term" value="P:DNA repair"/>
    <property type="evidence" value="ECO:0007669"/>
    <property type="project" value="InterPro"/>
</dbReference>
<keyword evidence="1" id="KW-0808">Transferase</keyword>
<dbReference type="Gene3D" id="3.30.210.10">
    <property type="entry name" value="DNA polymerase, thumb domain"/>
    <property type="match status" value="1"/>
</dbReference>
<organism evidence="4">
    <name type="scientific">marine sediment metagenome</name>
    <dbReference type="NCBI Taxonomy" id="412755"/>
    <lineage>
        <taxon>unclassified sequences</taxon>
        <taxon>metagenomes</taxon>
        <taxon>ecological metagenomes</taxon>
    </lineage>
</organism>
<proteinExistence type="predicted"/>
<evidence type="ECO:0000256" key="1">
    <source>
        <dbReference type="ARBA" id="ARBA00022679"/>
    </source>
</evidence>
<gene>
    <name evidence="4" type="ORF">LCGC14_0781450</name>
</gene>
<dbReference type="GO" id="GO:0003887">
    <property type="term" value="F:DNA-directed DNA polymerase activity"/>
    <property type="evidence" value="ECO:0007669"/>
    <property type="project" value="InterPro"/>
</dbReference>
<dbReference type="InterPro" id="IPR029398">
    <property type="entry name" value="PolB_thumb"/>
</dbReference>
<accession>A0A0F9T2E9</accession>
<evidence type="ECO:0000256" key="2">
    <source>
        <dbReference type="ARBA" id="ARBA00022695"/>
    </source>
</evidence>
<dbReference type="InterPro" id="IPR037160">
    <property type="entry name" value="DNA_Pol_thumb_sf"/>
</dbReference>
<dbReference type="GO" id="GO:0003677">
    <property type="term" value="F:DNA binding"/>
    <property type="evidence" value="ECO:0007669"/>
    <property type="project" value="InterPro"/>
</dbReference>
<dbReference type="InterPro" id="IPR043519">
    <property type="entry name" value="NT_sf"/>
</dbReference>
<comment type="caution">
    <text evidence="4">The sequence shown here is derived from an EMBL/GenBank/DDBJ whole genome shotgun (WGS) entry which is preliminary data.</text>
</comment>
<dbReference type="InterPro" id="IPR007527">
    <property type="entry name" value="Znf_SWIM"/>
</dbReference>
<dbReference type="GO" id="GO:0008270">
    <property type="term" value="F:zinc ion binding"/>
    <property type="evidence" value="ECO:0007669"/>
    <property type="project" value="InterPro"/>
</dbReference>
<name>A0A0F9T2E9_9ZZZZ</name>